<evidence type="ECO:0000313" key="1">
    <source>
        <dbReference type="EMBL" id="MCI86897.1"/>
    </source>
</evidence>
<protein>
    <submittedName>
        <fullName evidence="1">Uncharacterized protein</fullName>
    </submittedName>
</protein>
<evidence type="ECO:0000313" key="2">
    <source>
        <dbReference type="Proteomes" id="UP000265520"/>
    </source>
</evidence>
<reference evidence="1 2" key="1">
    <citation type="journal article" date="2018" name="Front. Plant Sci.">
        <title>Red Clover (Trifolium pratense) and Zigzag Clover (T. medium) - A Picture of Genomic Similarities and Differences.</title>
        <authorList>
            <person name="Dluhosova J."/>
            <person name="Istvanek J."/>
            <person name="Nedelnik J."/>
            <person name="Repkova J."/>
        </authorList>
    </citation>
    <scope>NUCLEOTIDE SEQUENCE [LARGE SCALE GENOMIC DNA]</scope>
    <source>
        <strain evidence="2">cv. 10/8</strain>
        <tissue evidence="1">Leaf</tissue>
    </source>
</reference>
<organism evidence="1 2">
    <name type="scientific">Trifolium medium</name>
    <dbReference type="NCBI Taxonomy" id="97028"/>
    <lineage>
        <taxon>Eukaryota</taxon>
        <taxon>Viridiplantae</taxon>
        <taxon>Streptophyta</taxon>
        <taxon>Embryophyta</taxon>
        <taxon>Tracheophyta</taxon>
        <taxon>Spermatophyta</taxon>
        <taxon>Magnoliopsida</taxon>
        <taxon>eudicotyledons</taxon>
        <taxon>Gunneridae</taxon>
        <taxon>Pentapetalae</taxon>
        <taxon>rosids</taxon>
        <taxon>fabids</taxon>
        <taxon>Fabales</taxon>
        <taxon>Fabaceae</taxon>
        <taxon>Papilionoideae</taxon>
        <taxon>50 kb inversion clade</taxon>
        <taxon>NPAAA clade</taxon>
        <taxon>Hologalegina</taxon>
        <taxon>IRL clade</taxon>
        <taxon>Trifolieae</taxon>
        <taxon>Trifolium</taxon>
    </lineage>
</organism>
<proteinExistence type="predicted"/>
<sequence>MLVGVGSNFDLGGWIAILFFRYGFLCSHPFVPVKMKLFPLQGTPKTPNGA</sequence>
<dbReference type="EMBL" id="LXQA011152712">
    <property type="protein sequence ID" value="MCI86897.1"/>
    <property type="molecule type" value="Genomic_DNA"/>
</dbReference>
<keyword evidence="2" id="KW-1185">Reference proteome</keyword>
<comment type="caution">
    <text evidence="1">The sequence shown here is derived from an EMBL/GenBank/DDBJ whole genome shotgun (WGS) entry which is preliminary data.</text>
</comment>
<accession>A0A392VG79</accession>
<name>A0A392VG79_9FABA</name>
<dbReference type="Proteomes" id="UP000265520">
    <property type="component" value="Unassembled WGS sequence"/>
</dbReference>
<feature type="non-terminal residue" evidence="1">
    <location>
        <position position="50"/>
    </location>
</feature>
<dbReference type="AlphaFoldDB" id="A0A392VG79"/>